<gene>
    <name evidence="1" type="ORF">NX02_21515</name>
</gene>
<protein>
    <submittedName>
        <fullName evidence="1">Uncharacterized protein</fullName>
    </submittedName>
</protein>
<dbReference type="AlphaFoldDB" id="W0ADF4"/>
<evidence type="ECO:0000313" key="1">
    <source>
        <dbReference type="EMBL" id="AHE55934.1"/>
    </source>
</evidence>
<sequence>MRQLKERLGISAAYGSRAIRAQPNYHTEITTEYLDALQRHVDAEKPANFKLTPIGEPGW</sequence>
<evidence type="ECO:0000313" key="2">
    <source>
        <dbReference type="Proteomes" id="UP000018851"/>
    </source>
</evidence>
<keyword evidence="2" id="KW-1185">Reference proteome</keyword>
<name>W0ADF4_9SPHN</name>
<dbReference type="KEGG" id="ssan:NX02_21515"/>
<dbReference type="HOGENOM" id="CLU_2958434_0_0_5"/>
<dbReference type="EMBL" id="CP006644">
    <property type="protein sequence ID" value="AHE55934.1"/>
    <property type="molecule type" value="Genomic_DNA"/>
</dbReference>
<proteinExistence type="predicted"/>
<accession>W0ADF4</accession>
<organism evidence="1 2">
    <name type="scientific">Sphingomonas sanxanigenens DSM 19645 = NX02</name>
    <dbReference type="NCBI Taxonomy" id="1123269"/>
    <lineage>
        <taxon>Bacteria</taxon>
        <taxon>Pseudomonadati</taxon>
        <taxon>Pseudomonadota</taxon>
        <taxon>Alphaproteobacteria</taxon>
        <taxon>Sphingomonadales</taxon>
        <taxon>Sphingomonadaceae</taxon>
        <taxon>Sphingomonas</taxon>
    </lineage>
</organism>
<reference evidence="1 2" key="1">
    <citation type="submission" date="2013-07" db="EMBL/GenBank/DDBJ databases">
        <title>Completed genome of Sphingomonas sanxanigenens NX02.</title>
        <authorList>
            <person name="Ma T."/>
            <person name="Huang H."/>
            <person name="Wu M."/>
            <person name="Li X."/>
            <person name="Li G."/>
        </authorList>
    </citation>
    <scope>NUCLEOTIDE SEQUENCE [LARGE SCALE GENOMIC DNA]</scope>
    <source>
        <strain evidence="1 2">NX02</strain>
    </source>
</reference>
<dbReference type="Proteomes" id="UP000018851">
    <property type="component" value="Chromosome"/>
</dbReference>
<dbReference type="RefSeq" id="WP_025294093.1">
    <property type="nucleotide sequence ID" value="NZ_CP006644.1"/>
</dbReference>